<feature type="region of interest" description="Disordered" evidence="1">
    <location>
        <begin position="166"/>
        <end position="187"/>
    </location>
</feature>
<dbReference type="PANTHER" id="PTHR47624">
    <property type="entry name" value="OS01G0204900 PROTEIN"/>
    <property type="match status" value="1"/>
</dbReference>
<dbReference type="PANTHER" id="PTHR47624:SF1">
    <property type="entry name" value="OS01G0204900 PROTEIN"/>
    <property type="match status" value="1"/>
</dbReference>
<reference evidence="2 3" key="1">
    <citation type="submission" date="2024-02" db="EMBL/GenBank/DDBJ databases">
        <title>High-quality chromosome-scale genome assembly of Pensacola bahiagrass (Paspalum notatum Flugge var. saurae).</title>
        <authorList>
            <person name="Vega J.M."/>
            <person name="Podio M."/>
            <person name="Orjuela J."/>
            <person name="Siena L.A."/>
            <person name="Pessino S.C."/>
            <person name="Combes M.C."/>
            <person name="Mariac C."/>
            <person name="Albertini E."/>
            <person name="Pupilli F."/>
            <person name="Ortiz J.P.A."/>
            <person name="Leblanc O."/>
        </authorList>
    </citation>
    <scope>NUCLEOTIDE SEQUENCE [LARGE SCALE GENOMIC DNA]</scope>
    <source>
        <strain evidence="2">R1</strain>
        <tissue evidence="2">Leaf</tissue>
    </source>
</reference>
<dbReference type="AlphaFoldDB" id="A0AAQ3XCD0"/>
<sequence length="267" mass="31344">MAGNSVVWPPQVMDNMLHYYKEKIQAEGRQIIFRDVHHEECAKQLNAKYHSQFTHRQVYHKFHKLKGQWMVILQAKNLSGANFDDVGKQILYDETEVVRMQNDKDLRAKFINMPICNYDVMEFVFQDKHATGEFTVLQTPYDIPSSQDTDLVGDKDTALLMRISTRGSSSVKRPNSRKSEKHKRTKRDDRVITEVTNVLRDMSDILRFIHVSHPNEDLFKTIDAMEEYPVFVRLELQEYLATNEKIASMLKGRPLDIIKKYVHRWVG</sequence>
<organism evidence="2 3">
    <name type="scientific">Paspalum notatum var. saurae</name>
    <dbReference type="NCBI Taxonomy" id="547442"/>
    <lineage>
        <taxon>Eukaryota</taxon>
        <taxon>Viridiplantae</taxon>
        <taxon>Streptophyta</taxon>
        <taxon>Embryophyta</taxon>
        <taxon>Tracheophyta</taxon>
        <taxon>Spermatophyta</taxon>
        <taxon>Magnoliopsida</taxon>
        <taxon>Liliopsida</taxon>
        <taxon>Poales</taxon>
        <taxon>Poaceae</taxon>
        <taxon>PACMAD clade</taxon>
        <taxon>Panicoideae</taxon>
        <taxon>Andropogonodae</taxon>
        <taxon>Paspaleae</taxon>
        <taxon>Paspalinae</taxon>
        <taxon>Paspalum</taxon>
    </lineage>
</organism>
<dbReference type="EMBL" id="CP144753">
    <property type="protein sequence ID" value="WVZ93115.1"/>
    <property type="molecule type" value="Genomic_DNA"/>
</dbReference>
<evidence type="ECO:0000256" key="1">
    <source>
        <dbReference type="SAM" id="MobiDB-lite"/>
    </source>
</evidence>
<dbReference type="Proteomes" id="UP001341281">
    <property type="component" value="Chromosome 09"/>
</dbReference>
<evidence type="ECO:0008006" key="4">
    <source>
        <dbReference type="Google" id="ProtNLM"/>
    </source>
</evidence>
<evidence type="ECO:0000313" key="2">
    <source>
        <dbReference type="EMBL" id="WVZ93115.1"/>
    </source>
</evidence>
<evidence type="ECO:0000313" key="3">
    <source>
        <dbReference type="Proteomes" id="UP001341281"/>
    </source>
</evidence>
<protein>
    <recommendedName>
        <fullName evidence="4">Myb/SANT-like domain-containing protein</fullName>
    </recommendedName>
</protein>
<accession>A0AAQ3XCD0</accession>
<name>A0AAQ3XCD0_PASNO</name>
<gene>
    <name evidence="2" type="ORF">U9M48_039121</name>
</gene>
<feature type="compositionally biased region" description="Basic residues" evidence="1">
    <location>
        <begin position="174"/>
        <end position="185"/>
    </location>
</feature>
<keyword evidence="3" id="KW-1185">Reference proteome</keyword>
<proteinExistence type="predicted"/>